<evidence type="ECO:0000256" key="2">
    <source>
        <dbReference type="ARBA" id="ARBA00022729"/>
    </source>
</evidence>
<evidence type="ECO:0000313" key="5">
    <source>
        <dbReference type="Proteomes" id="UP000016487"/>
    </source>
</evidence>
<accession>A0AAD4AH91</accession>
<comment type="caution">
    <text evidence="4">The sequence shown here is derived from an EMBL/GenBank/DDBJ whole genome shotgun (WGS) entry which is preliminary data.</text>
</comment>
<dbReference type="PANTHER" id="PTHR34216:SF3">
    <property type="entry name" value="POLY-BETA-1,6-N-ACETYL-D-GLUCOSAMINE N-DEACETYLASE"/>
    <property type="match status" value="1"/>
</dbReference>
<dbReference type="AlphaFoldDB" id="A0AAD4AH91"/>
<dbReference type="EMBL" id="AHBZ03000022">
    <property type="protein sequence ID" value="KAF7769043.1"/>
    <property type="molecule type" value="Genomic_DNA"/>
</dbReference>
<evidence type="ECO:0000313" key="4">
    <source>
        <dbReference type="EMBL" id="KAF7769043.1"/>
    </source>
</evidence>
<dbReference type="PANTHER" id="PTHR34216">
    <property type="match status" value="1"/>
</dbReference>
<dbReference type="InterPro" id="IPR011330">
    <property type="entry name" value="Glyco_hydro/deAcase_b/a-brl"/>
</dbReference>
<name>A0AAD4AH91_9GAMM</name>
<feature type="domain" description="NodB homology" evidence="3">
    <location>
        <begin position="84"/>
        <end position="292"/>
    </location>
</feature>
<dbReference type="SUPFAM" id="SSF88713">
    <property type="entry name" value="Glycoside hydrolase/deacetylase"/>
    <property type="match status" value="1"/>
</dbReference>
<evidence type="ECO:0000256" key="1">
    <source>
        <dbReference type="ARBA" id="ARBA00004613"/>
    </source>
</evidence>
<dbReference type="Gene3D" id="3.20.20.370">
    <property type="entry name" value="Glycoside hydrolase/deacetylase"/>
    <property type="match status" value="1"/>
</dbReference>
<keyword evidence="2" id="KW-0732">Signal</keyword>
<gene>
    <name evidence="4" type="ORF">PCIT_a3587</name>
</gene>
<organism evidence="4 5">
    <name type="scientific">Pseudoalteromonas citrea</name>
    <dbReference type="NCBI Taxonomy" id="43655"/>
    <lineage>
        <taxon>Bacteria</taxon>
        <taxon>Pseudomonadati</taxon>
        <taxon>Pseudomonadota</taxon>
        <taxon>Gammaproteobacteria</taxon>
        <taxon>Alteromonadales</taxon>
        <taxon>Pseudoalteromonadaceae</taxon>
        <taxon>Pseudoalteromonas</taxon>
    </lineage>
</organism>
<proteinExistence type="predicted"/>
<dbReference type="Pfam" id="PF01522">
    <property type="entry name" value="Polysacc_deac_1"/>
    <property type="match status" value="1"/>
</dbReference>
<comment type="subcellular location">
    <subcellularLocation>
        <location evidence="1">Secreted</location>
    </subcellularLocation>
</comment>
<dbReference type="PROSITE" id="PS51677">
    <property type="entry name" value="NODB"/>
    <property type="match status" value="1"/>
</dbReference>
<dbReference type="GO" id="GO:0005975">
    <property type="term" value="P:carbohydrate metabolic process"/>
    <property type="evidence" value="ECO:0007669"/>
    <property type="project" value="InterPro"/>
</dbReference>
<dbReference type="InterPro" id="IPR051398">
    <property type="entry name" value="Polysacch_Deacetylase"/>
</dbReference>
<protein>
    <recommendedName>
        <fullName evidence="3">NodB homology domain-containing protein</fullName>
    </recommendedName>
</protein>
<reference evidence="4" key="2">
    <citation type="submission" date="2015-03" db="EMBL/GenBank/DDBJ databases">
        <title>Genome sequence of Pseudoalteromonas citrea.</title>
        <authorList>
            <person name="Xie B.-B."/>
            <person name="Rong J.-C."/>
            <person name="Qin Q.-L."/>
            <person name="Zhang Y.-Z."/>
        </authorList>
    </citation>
    <scope>NUCLEOTIDE SEQUENCE</scope>
    <source>
        <strain evidence="4">DSM 8771</strain>
    </source>
</reference>
<evidence type="ECO:0000259" key="3">
    <source>
        <dbReference type="PROSITE" id="PS51677"/>
    </source>
</evidence>
<dbReference type="GO" id="GO:0016810">
    <property type="term" value="F:hydrolase activity, acting on carbon-nitrogen (but not peptide) bonds"/>
    <property type="evidence" value="ECO:0007669"/>
    <property type="project" value="InterPro"/>
</dbReference>
<dbReference type="Proteomes" id="UP000016487">
    <property type="component" value="Unassembled WGS sequence"/>
</dbReference>
<dbReference type="GO" id="GO:0005576">
    <property type="term" value="C:extracellular region"/>
    <property type="evidence" value="ECO:0007669"/>
    <property type="project" value="UniProtKB-SubCell"/>
</dbReference>
<dbReference type="InterPro" id="IPR002509">
    <property type="entry name" value="NODB_dom"/>
</dbReference>
<sequence>MVGLMFAKKMTHIIWLALILMTQNVFAAVILQYHHVSEKLPAVTSVSSETFKSHLQYLKTNNFNVVPLDTLLNNLKEGEKVSANTVAITFDDGYDNNITDAAPILEAFNYPYTIFVNPQLIDEQQSYVMTWDQLRTLAKRGALIANHSAKHDYLHKRLPGESQTQWYARISRDITWSEQRIKEEIGHNAKLLAYPYGEFNNALQRLVSDLGYTGIGQHSGAVGVTSDFTRLPRFPASGIYSNLKTLKTKIHAHPFTTGTVKYSDSVTAETKPIVTLTFTEKPFKKNQFACFVSGKGAAELRWLNEHTVSVVSPTHLPSGRSRYNCTAPVKNVSGAFYWYSQPWVISKNSP</sequence>
<reference evidence="4" key="1">
    <citation type="journal article" date="2012" name="J. Bacteriol.">
        <title>Genome sequences of type strains of seven species of the marine bacterium Pseudoalteromonas.</title>
        <authorList>
            <person name="Xie B.B."/>
            <person name="Shu Y.L."/>
            <person name="Qin Q.L."/>
            <person name="Rong J.C."/>
            <person name="Zhang X.Y."/>
            <person name="Chen X.L."/>
            <person name="Shi M."/>
            <person name="He H.L."/>
            <person name="Zhou B.C."/>
            <person name="Zhang Y.Z."/>
        </authorList>
    </citation>
    <scope>NUCLEOTIDE SEQUENCE</scope>
    <source>
        <strain evidence="4">DSM 8771</strain>
    </source>
</reference>
<dbReference type="CDD" id="cd10973">
    <property type="entry name" value="CE4_DAC_u4_5s"/>
    <property type="match status" value="1"/>
</dbReference>